<evidence type="ECO:0000313" key="4">
    <source>
        <dbReference type="Proteomes" id="UP000222564"/>
    </source>
</evidence>
<proteinExistence type="predicted"/>
<dbReference type="AlphaFoldDB" id="A0A2C6ME65"/>
<feature type="coiled-coil region" evidence="1">
    <location>
        <begin position="135"/>
        <end position="165"/>
    </location>
</feature>
<protein>
    <submittedName>
        <fullName evidence="3">Uncharacterized protein</fullName>
    </submittedName>
</protein>
<keyword evidence="1" id="KW-0175">Coiled coil</keyword>
<evidence type="ECO:0000313" key="3">
    <source>
        <dbReference type="EMBL" id="PHJ37643.1"/>
    </source>
</evidence>
<dbReference type="EMBL" id="AWQQ01000088">
    <property type="protein sequence ID" value="PHJ37643.1"/>
    <property type="molecule type" value="Genomic_DNA"/>
</dbReference>
<feature type="compositionally biased region" description="Low complexity" evidence="2">
    <location>
        <begin position="23"/>
        <end position="65"/>
    </location>
</feature>
<keyword evidence="4" id="KW-1185">Reference proteome</keyword>
<dbReference type="Proteomes" id="UP000222564">
    <property type="component" value="Unassembled WGS sequence"/>
</dbReference>
<accession>A0A2C6ME65</accession>
<sequence length="165" mass="17769">MPSGNVLVAAKGGHGSGSGSGSGSKTSGGSVSNSPGSGPGSSDSRSNASPASGKHNPSQDQTQTTERLETRQSAPDKVNGRQANRVMENALGTLKQIREQTMDQARMGEKWQELRGQINQIKEQRKLRQVTGEEAKIMLRNCLELAKERQNLEEQENLLKDLIIT</sequence>
<evidence type="ECO:0000256" key="2">
    <source>
        <dbReference type="SAM" id="MobiDB-lite"/>
    </source>
</evidence>
<gene>
    <name evidence="3" type="ORF">P378_15440</name>
</gene>
<feature type="compositionally biased region" description="Gly residues" evidence="2">
    <location>
        <begin position="12"/>
        <end position="22"/>
    </location>
</feature>
<feature type="region of interest" description="Disordered" evidence="2">
    <location>
        <begin position="1"/>
        <end position="88"/>
    </location>
</feature>
<organism evidence="3 4">
    <name type="scientific">Desulforamulus profundi</name>
    <dbReference type="NCBI Taxonomy" id="1383067"/>
    <lineage>
        <taxon>Bacteria</taxon>
        <taxon>Bacillati</taxon>
        <taxon>Bacillota</taxon>
        <taxon>Clostridia</taxon>
        <taxon>Eubacteriales</taxon>
        <taxon>Peptococcaceae</taxon>
        <taxon>Desulforamulus</taxon>
    </lineage>
</organism>
<comment type="caution">
    <text evidence="3">The sequence shown here is derived from an EMBL/GenBank/DDBJ whole genome shotgun (WGS) entry which is preliminary data.</text>
</comment>
<name>A0A2C6ME65_9FIRM</name>
<reference evidence="3 4" key="1">
    <citation type="submission" date="2013-09" db="EMBL/GenBank/DDBJ databases">
        <title>Biodegradation of hydrocarbons in the deep terrestrial subsurface : characterization of a microbial consortium composed of two Desulfotomaculum species originating from a deep geological formation.</title>
        <authorList>
            <person name="Aullo T."/>
            <person name="Berlendis S."/>
            <person name="Lascourreges J.-F."/>
            <person name="Dessort D."/>
            <person name="Saint-Laurent S."/>
            <person name="Schraauwers B."/>
            <person name="Mas J."/>
            <person name="Magot M."/>
            <person name="Ranchou-Peyruse A."/>
        </authorList>
    </citation>
    <scope>NUCLEOTIDE SEQUENCE [LARGE SCALE GENOMIC DNA]</scope>
    <source>
        <strain evidence="3 4">Bs107</strain>
    </source>
</reference>
<evidence type="ECO:0000256" key="1">
    <source>
        <dbReference type="SAM" id="Coils"/>
    </source>
</evidence>